<accession>A0AAE1IG91</accession>
<feature type="region of interest" description="Disordered" evidence="1">
    <location>
        <begin position="81"/>
        <end position="119"/>
    </location>
</feature>
<name>A0AAE1IG91_9HYPO</name>
<organism evidence="2 3">
    <name type="scientific">Trichoderma aggressivum f. europaeum</name>
    <dbReference type="NCBI Taxonomy" id="173218"/>
    <lineage>
        <taxon>Eukaryota</taxon>
        <taxon>Fungi</taxon>
        <taxon>Dikarya</taxon>
        <taxon>Ascomycota</taxon>
        <taxon>Pezizomycotina</taxon>
        <taxon>Sordariomycetes</taxon>
        <taxon>Hypocreomycetidae</taxon>
        <taxon>Hypocreales</taxon>
        <taxon>Hypocreaceae</taxon>
        <taxon>Trichoderma</taxon>
    </lineage>
</organism>
<comment type="caution">
    <text evidence="2">The sequence shown here is derived from an EMBL/GenBank/DDBJ whole genome shotgun (WGS) entry which is preliminary data.</text>
</comment>
<feature type="compositionally biased region" description="Basic and acidic residues" evidence="1">
    <location>
        <begin position="98"/>
        <end position="113"/>
    </location>
</feature>
<reference evidence="2" key="1">
    <citation type="submission" date="2023-11" db="EMBL/GenBank/DDBJ databases">
        <title>The genome sequences of three competitors of mushroom-forming fungi.</title>
        <authorList>
            <person name="Beijen E."/>
            <person name="Ohm R.A."/>
        </authorList>
    </citation>
    <scope>NUCLEOTIDE SEQUENCE</scope>
    <source>
        <strain evidence="2">CBS 100526</strain>
    </source>
</reference>
<gene>
    <name evidence="2" type="ORF">Triagg1_3115</name>
</gene>
<keyword evidence="3" id="KW-1185">Reference proteome</keyword>
<dbReference type="AlphaFoldDB" id="A0AAE1IG91"/>
<dbReference type="RefSeq" id="XP_062758182.1">
    <property type="nucleotide sequence ID" value="XM_062897372.1"/>
</dbReference>
<evidence type="ECO:0000313" key="2">
    <source>
        <dbReference type="EMBL" id="KAK4078784.1"/>
    </source>
</evidence>
<proteinExistence type="predicted"/>
<evidence type="ECO:0000313" key="3">
    <source>
        <dbReference type="Proteomes" id="UP001273209"/>
    </source>
</evidence>
<dbReference type="EMBL" id="JAWRVG010000008">
    <property type="protein sequence ID" value="KAK4078784.1"/>
    <property type="molecule type" value="Genomic_DNA"/>
</dbReference>
<sequence>MQSRCAWGSGMFPDCFFHLTTTRDEKQHDMKQLNQTFSLFSLYCARYGKPPPCQARPRTNEIQWGGTSEEPYQRYHLTLRLASADTGEEKKKTKKTEKKKEEEKKGGSGKDKPSGAFFF</sequence>
<dbReference type="Proteomes" id="UP001273209">
    <property type="component" value="Unassembled WGS sequence"/>
</dbReference>
<evidence type="ECO:0000256" key="1">
    <source>
        <dbReference type="SAM" id="MobiDB-lite"/>
    </source>
</evidence>
<protein>
    <submittedName>
        <fullName evidence="2">Uncharacterized protein</fullName>
    </submittedName>
</protein>
<dbReference type="GeneID" id="87917277"/>